<dbReference type="PANTHER" id="PTHR21494:SF0">
    <property type="entry name" value="ACTIVATING SIGNAL COINTEGRATOR 1 COMPLEX SUBUNIT 2"/>
    <property type="match status" value="1"/>
</dbReference>
<reference evidence="4" key="1">
    <citation type="submission" date="2025-08" db="UniProtKB">
        <authorList>
            <consortium name="RefSeq"/>
        </authorList>
    </citation>
    <scope>IDENTIFICATION</scope>
    <source>
        <tissue evidence="4">Whole body</tissue>
    </source>
</reference>
<feature type="compositionally biased region" description="Basic residues" evidence="1">
    <location>
        <begin position="740"/>
        <end position="767"/>
    </location>
</feature>
<dbReference type="Proteomes" id="UP000694924">
    <property type="component" value="Unplaced"/>
</dbReference>
<keyword evidence="3" id="KW-1185">Reference proteome</keyword>
<feature type="region of interest" description="Disordered" evidence="1">
    <location>
        <begin position="660"/>
        <end position="767"/>
    </location>
</feature>
<dbReference type="PROSITE" id="PS51140">
    <property type="entry name" value="CUE"/>
    <property type="match status" value="1"/>
</dbReference>
<evidence type="ECO:0000313" key="4">
    <source>
        <dbReference type="RefSeq" id="XP_015183151.1"/>
    </source>
</evidence>
<dbReference type="InterPro" id="IPR052586">
    <property type="entry name" value="ASCC2"/>
</dbReference>
<proteinExistence type="predicted"/>
<feature type="region of interest" description="Disordered" evidence="1">
    <location>
        <begin position="450"/>
        <end position="470"/>
    </location>
</feature>
<dbReference type="CDD" id="cd14364">
    <property type="entry name" value="CUE_ASCC2"/>
    <property type="match status" value="1"/>
</dbReference>
<feature type="compositionally biased region" description="Acidic residues" evidence="1">
    <location>
        <begin position="665"/>
        <end position="676"/>
    </location>
</feature>
<dbReference type="InterPro" id="IPR009060">
    <property type="entry name" value="UBA-like_sf"/>
</dbReference>
<organism evidence="3 4">
    <name type="scientific">Polistes dominula</name>
    <name type="common">European paper wasp</name>
    <name type="synonym">Vespa dominula</name>
    <dbReference type="NCBI Taxonomy" id="743375"/>
    <lineage>
        <taxon>Eukaryota</taxon>
        <taxon>Metazoa</taxon>
        <taxon>Ecdysozoa</taxon>
        <taxon>Arthropoda</taxon>
        <taxon>Hexapoda</taxon>
        <taxon>Insecta</taxon>
        <taxon>Pterygota</taxon>
        <taxon>Neoptera</taxon>
        <taxon>Endopterygota</taxon>
        <taxon>Hymenoptera</taxon>
        <taxon>Apocrita</taxon>
        <taxon>Aculeata</taxon>
        <taxon>Vespoidea</taxon>
        <taxon>Vespidae</taxon>
        <taxon>Polistinae</taxon>
        <taxon>Polistini</taxon>
        <taxon>Polistes</taxon>
    </lineage>
</organism>
<dbReference type="InterPro" id="IPR041800">
    <property type="entry name" value="ASCC2_CUE"/>
</dbReference>
<dbReference type="InterPro" id="IPR003892">
    <property type="entry name" value="CUE"/>
</dbReference>
<evidence type="ECO:0000256" key="1">
    <source>
        <dbReference type="SAM" id="MobiDB-lite"/>
    </source>
</evidence>
<evidence type="ECO:0000313" key="3">
    <source>
        <dbReference type="Proteomes" id="UP000694924"/>
    </source>
</evidence>
<feature type="domain" description="CUE" evidence="2">
    <location>
        <begin position="479"/>
        <end position="522"/>
    </location>
</feature>
<feature type="compositionally biased region" description="Polar residues" evidence="1">
    <location>
        <begin position="452"/>
        <end position="468"/>
    </location>
</feature>
<dbReference type="RefSeq" id="XP_015183151.1">
    <property type="nucleotide sequence ID" value="XM_015327665.1"/>
</dbReference>
<accession>A0ABM1ISG4</accession>
<dbReference type="PANTHER" id="PTHR21494">
    <property type="entry name" value="ACTIVATING SIGNAL COINTEGRATOR 1 COMPLEX SUBUNIT 2 ASC-1 COMPLEX SUBUNIT P100"/>
    <property type="match status" value="1"/>
</dbReference>
<name>A0ABM1ISG4_POLDO</name>
<dbReference type="GeneID" id="107069941"/>
<dbReference type="Gene3D" id="1.10.8.10">
    <property type="entry name" value="DNA helicase RuvA subunit, C-terminal domain"/>
    <property type="match status" value="1"/>
</dbReference>
<sequence>MTENVLQNGMEPFQNPDCIPLEDLILTIKTGGIPYLVPALDEKWVEERYFLHYEIPNIYDSNGSEILGAKEHWIEIMGYMIDDLKWVLTIPFYRFWSNVVFNSSILDALVSFLQEAPPYYALESFPNDTEMQNTLETLRHYVLLIFTRLVTNKESPTEYMTISYLGKLLYDHFIFTVPIIYDLCQLYGRENEKTVSKILNSLFTLQSLYNDDIQRSVPYLVEALNNVERKFQERPSYSLDEALPLLNESPIEPPTKITLFSLEDMILYVLDISSTITIFLQNYPLAIKKYRHDKFINEIVSIYENTIPEMYKKLNELAYNEENLTKFIELRHRLDVTRIELLHLYRTLVHEPVDNIHQKLDTLTEDEIKDRVDDYLNLLSNAISEKEFITDYHQFYPVGLDLEELSKICPELDTIKRNYILQAVYAAIGDSQISFILSSNDKQEPVAGPSNIEMNQPSTSKNISTENAISKPARRSSIEIASLISEVKDILNDLGEGFIQMCLKHYNYDTAAVINAVLEQTLPSHLSELDFFLPYIPPDTEEEQPPAAPPTVEINHDILSDRLNIFDNDEFDIMNRDDIDMSRIHKGKRKDKYRNMNELLNDKSEIRKVSDIYSKYSMVADNYDDEYDDTYDSHDVRGTTQDDIAESRAFTTPRVLFAKNKNITESEDESETDSENENNSNGVINKDNFVQNPAELRAKAEQRRQAAAAAGRGKRPSNDVVGKPKGQGQNKEVTINRDKKNAHKATRANHNRRAGAQWKQRHGMIHS</sequence>
<dbReference type="Pfam" id="PF02845">
    <property type="entry name" value="CUE"/>
    <property type="match status" value="1"/>
</dbReference>
<evidence type="ECO:0000259" key="2">
    <source>
        <dbReference type="PROSITE" id="PS51140"/>
    </source>
</evidence>
<dbReference type="SUPFAM" id="SSF46934">
    <property type="entry name" value="UBA-like"/>
    <property type="match status" value="1"/>
</dbReference>
<protein>
    <submittedName>
        <fullName evidence="4">Activating signal cointegrator 1 complex subunit 2</fullName>
    </submittedName>
</protein>
<gene>
    <name evidence="4" type="primary">LOC107069941</name>
</gene>